<comment type="subcellular location">
    <subcellularLocation>
        <location evidence="1">Membrane</location>
    </subcellularLocation>
</comment>
<dbReference type="Pfam" id="PF01124">
    <property type="entry name" value="MAPEG"/>
    <property type="match status" value="1"/>
</dbReference>
<dbReference type="SUPFAM" id="SSF161084">
    <property type="entry name" value="MAPEG domain-like"/>
    <property type="match status" value="1"/>
</dbReference>
<gene>
    <name evidence="6" type="ORF">BSL78_05335</name>
</gene>
<evidence type="ECO:0000256" key="4">
    <source>
        <dbReference type="ARBA" id="ARBA00023136"/>
    </source>
</evidence>
<accession>A0A2G8LBX3</accession>
<keyword evidence="7" id="KW-1185">Reference proteome</keyword>
<feature type="transmembrane region" description="Helical" evidence="5">
    <location>
        <begin position="157"/>
        <end position="180"/>
    </location>
</feature>
<dbReference type="Gene3D" id="1.20.120.550">
    <property type="entry name" value="Membrane associated eicosanoid/glutathione metabolism-like domain"/>
    <property type="match status" value="1"/>
</dbReference>
<evidence type="ECO:0000256" key="2">
    <source>
        <dbReference type="ARBA" id="ARBA00022692"/>
    </source>
</evidence>
<dbReference type="PANTHER" id="PTHR31004">
    <property type="entry name" value="TRANSMEMBRANE PROTEIN 79"/>
    <property type="match status" value="1"/>
</dbReference>
<dbReference type="GO" id="GO:0005765">
    <property type="term" value="C:lysosomal membrane"/>
    <property type="evidence" value="ECO:0007669"/>
    <property type="project" value="TreeGrafter"/>
</dbReference>
<feature type="transmembrane region" description="Helical" evidence="5">
    <location>
        <begin position="52"/>
        <end position="70"/>
    </location>
</feature>
<organism evidence="6 7">
    <name type="scientific">Stichopus japonicus</name>
    <name type="common">Sea cucumber</name>
    <dbReference type="NCBI Taxonomy" id="307972"/>
    <lineage>
        <taxon>Eukaryota</taxon>
        <taxon>Metazoa</taxon>
        <taxon>Echinodermata</taxon>
        <taxon>Eleutherozoa</taxon>
        <taxon>Echinozoa</taxon>
        <taxon>Holothuroidea</taxon>
        <taxon>Aspidochirotacea</taxon>
        <taxon>Aspidochirotida</taxon>
        <taxon>Stichopodidae</taxon>
        <taxon>Apostichopus</taxon>
    </lineage>
</organism>
<evidence type="ECO:0000313" key="7">
    <source>
        <dbReference type="Proteomes" id="UP000230750"/>
    </source>
</evidence>
<evidence type="ECO:0008006" key="8">
    <source>
        <dbReference type="Google" id="ProtNLM"/>
    </source>
</evidence>
<protein>
    <recommendedName>
        <fullName evidence="8">MAPEG family protein</fullName>
    </recommendedName>
</protein>
<dbReference type="EMBL" id="MRZV01000133">
    <property type="protein sequence ID" value="PIK57727.1"/>
    <property type="molecule type" value="Genomic_DNA"/>
</dbReference>
<sequence length="189" mass="21520">MENRSAADQQTVRLAGLFSFVLILSGCYLAVNHLPLPTPQEPTLTNRLVFTLRCLVVSMIPLMFGIARIATWRFNDMENMGSNPVKEKLNYKAAVATKYLQNTVEQTILHVLFQLALSTFLPTEYLAVIPMFVFIFVIGRFLFFYGYMDESKPVKRALGFALTWVSNVLSFVSLIVFLFWRGPDYKLSG</sequence>
<dbReference type="Proteomes" id="UP000230750">
    <property type="component" value="Unassembled WGS sequence"/>
</dbReference>
<dbReference type="InterPro" id="IPR001129">
    <property type="entry name" value="Membr-assoc_MAPEG"/>
</dbReference>
<feature type="transmembrane region" description="Helical" evidence="5">
    <location>
        <begin position="125"/>
        <end position="145"/>
    </location>
</feature>
<reference evidence="6 7" key="1">
    <citation type="journal article" date="2017" name="PLoS Biol.">
        <title>The sea cucumber genome provides insights into morphological evolution and visceral regeneration.</title>
        <authorList>
            <person name="Zhang X."/>
            <person name="Sun L."/>
            <person name="Yuan J."/>
            <person name="Sun Y."/>
            <person name="Gao Y."/>
            <person name="Zhang L."/>
            <person name="Li S."/>
            <person name="Dai H."/>
            <person name="Hamel J.F."/>
            <person name="Liu C."/>
            <person name="Yu Y."/>
            <person name="Liu S."/>
            <person name="Lin W."/>
            <person name="Guo K."/>
            <person name="Jin S."/>
            <person name="Xu P."/>
            <person name="Storey K.B."/>
            <person name="Huan P."/>
            <person name="Zhang T."/>
            <person name="Zhou Y."/>
            <person name="Zhang J."/>
            <person name="Lin C."/>
            <person name="Li X."/>
            <person name="Xing L."/>
            <person name="Huo D."/>
            <person name="Sun M."/>
            <person name="Wang L."/>
            <person name="Mercier A."/>
            <person name="Li F."/>
            <person name="Yang H."/>
            <person name="Xiang J."/>
        </authorList>
    </citation>
    <scope>NUCLEOTIDE SEQUENCE [LARGE SCALE GENOMIC DNA]</scope>
    <source>
        <strain evidence="6">Shaxun</strain>
        <tissue evidence="6">Muscle</tissue>
    </source>
</reference>
<dbReference type="GO" id="GO:0032588">
    <property type="term" value="C:trans-Golgi network membrane"/>
    <property type="evidence" value="ECO:0007669"/>
    <property type="project" value="TreeGrafter"/>
</dbReference>
<proteinExistence type="predicted"/>
<dbReference type="OrthoDB" id="8887147at2759"/>
<dbReference type="STRING" id="307972.A0A2G8LBX3"/>
<dbReference type="PANTHER" id="PTHR31004:SF1">
    <property type="entry name" value="TRANSMEMBRANE PROTEIN 79"/>
    <property type="match status" value="1"/>
</dbReference>
<dbReference type="AlphaFoldDB" id="A0A2G8LBX3"/>
<evidence type="ECO:0000256" key="5">
    <source>
        <dbReference type="SAM" id="Phobius"/>
    </source>
</evidence>
<evidence type="ECO:0000256" key="1">
    <source>
        <dbReference type="ARBA" id="ARBA00004370"/>
    </source>
</evidence>
<evidence type="ECO:0000256" key="3">
    <source>
        <dbReference type="ARBA" id="ARBA00022989"/>
    </source>
</evidence>
<dbReference type="PROSITE" id="PS51257">
    <property type="entry name" value="PROKAR_LIPOPROTEIN"/>
    <property type="match status" value="1"/>
</dbReference>
<keyword evidence="3 5" id="KW-1133">Transmembrane helix</keyword>
<keyword evidence="2 5" id="KW-0812">Transmembrane</keyword>
<comment type="caution">
    <text evidence="6">The sequence shown here is derived from an EMBL/GenBank/DDBJ whole genome shotgun (WGS) entry which is preliminary data.</text>
</comment>
<name>A0A2G8LBX3_STIJA</name>
<feature type="transmembrane region" description="Helical" evidence="5">
    <location>
        <begin position="12"/>
        <end position="31"/>
    </location>
</feature>
<dbReference type="InterPro" id="IPR023352">
    <property type="entry name" value="MAPEG-like_dom_sf"/>
</dbReference>
<evidence type="ECO:0000313" key="6">
    <source>
        <dbReference type="EMBL" id="PIK57727.1"/>
    </source>
</evidence>
<keyword evidence="4 5" id="KW-0472">Membrane</keyword>
<dbReference type="GO" id="GO:0045055">
    <property type="term" value="P:regulated exocytosis"/>
    <property type="evidence" value="ECO:0007669"/>
    <property type="project" value="TreeGrafter"/>
</dbReference>